<evidence type="ECO:0000256" key="1">
    <source>
        <dbReference type="ARBA" id="ARBA00008987"/>
    </source>
</evidence>
<keyword evidence="3" id="KW-0249">Electron transport</keyword>
<dbReference type="PROSITE" id="PS51352">
    <property type="entry name" value="THIOREDOXIN_2"/>
    <property type="match status" value="1"/>
</dbReference>
<dbReference type="OrthoDB" id="32134at2"/>
<dbReference type="PANTHER" id="PTHR45663:SF11">
    <property type="entry name" value="GEO12009P1"/>
    <property type="match status" value="1"/>
</dbReference>
<sequence>MTDTCFTVTNEDFAEKVLQASQLVIVYFYAENSNSCQIQEPELEAASKDFQERIAVAKVNVESEPTLTQQWEVDGIPTLVFFKAGKEVHRIKGIMMRDKLRRQIEGVLLLTQ</sequence>
<keyword evidence="5" id="KW-0676">Redox-active center</keyword>
<dbReference type="PIRSF" id="PIRSF000077">
    <property type="entry name" value="Thioredoxin"/>
    <property type="match status" value="1"/>
</dbReference>
<evidence type="ECO:0000256" key="3">
    <source>
        <dbReference type="ARBA" id="ARBA00022982"/>
    </source>
</evidence>
<evidence type="ECO:0000256" key="2">
    <source>
        <dbReference type="ARBA" id="ARBA00022448"/>
    </source>
</evidence>
<dbReference type="EMBL" id="QKUF01000001">
    <property type="protein sequence ID" value="PZW36207.1"/>
    <property type="molecule type" value="Genomic_DNA"/>
</dbReference>
<reference evidence="8 9" key="1">
    <citation type="submission" date="2018-06" db="EMBL/GenBank/DDBJ databases">
        <title>Genomic Encyclopedia of Archaeal and Bacterial Type Strains, Phase II (KMG-II): from individual species to whole genera.</title>
        <authorList>
            <person name="Goeker M."/>
        </authorList>
    </citation>
    <scope>NUCLEOTIDE SEQUENCE [LARGE SCALE GENOMIC DNA]</scope>
    <source>
        <strain evidence="8 9">ATCC BAA-1881</strain>
    </source>
</reference>
<evidence type="ECO:0000259" key="7">
    <source>
        <dbReference type="PROSITE" id="PS51352"/>
    </source>
</evidence>
<dbReference type="GO" id="GO:0005829">
    <property type="term" value="C:cytosol"/>
    <property type="evidence" value="ECO:0007669"/>
    <property type="project" value="TreeGrafter"/>
</dbReference>
<organism evidence="8 9">
    <name type="scientific">Thermosporothrix hazakensis</name>
    <dbReference type="NCBI Taxonomy" id="644383"/>
    <lineage>
        <taxon>Bacteria</taxon>
        <taxon>Bacillati</taxon>
        <taxon>Chloroflexota</taxon>
        <taxon>Ktedonobacteria</taxon>
        <taxon>Ktedonobacterales</taxon>
        <taxon>Thermosporotrichaceae</taxon>
        <taxon>Thermosporothrix</taxon>
    </lineage>
</organism>
<dbReference type="SUPFAM" id="SSF52833">
    <property type="entry name" value="Thioredoxin-like"/>
    <property type="match status" value="1"/>
</dbReference>
<dbReference type="Gene3D" id="3.40.30.10">
    <property type="entry name" value="Glutaredoxin"/>
    <property type="match status" value="1"/>
</dbReference>
<dbReference type="Proteomes" id="UP000248806">
    <property type="component" value="Unassembled WGS sequence"/>
</dbReference>
<dbReference type="PANTHER" id="PTHR45663">
    <property type="entry name" value="GEO12009P1"/>
    <property type="match status" value="1"/>
</dbReference>
<gene>
    <name evidence="8" type="ORF">EI42_00379</name>
</gene>
<dbReference type="GO" id="GO:0045454">
    <property type="term" value="P:cell redox homeostasis"/>
    <property type="evidence" value="ECO:0007669"/>
    <property type="project" value="TreeGrafter"/>
</dbReference>
<evidence type="ECO:0000256" key="5">
    <source>
        <dbReference type="ARBA" id="ARBA00023284"/>
    </source>
</evidence>
<evidence type="ECO:0000313" key="8">
    <source>
        <dbReference type="EMBL" id="PZW36207.1"/>
    </source>
</evidence>
<comment type="similarity">
    <text evidence="1 6">Belongs to the thioredoxin family.</text>
</comment>
<dbReference type="Pfam" id="PF00085">
    <property type="entry name" value="Thioredoxin"/>
    <property type="match status" value="1"/>
</dbReference>
<dbReference type="InterPro" id="IPR005746">
    <property type="entry name" value="Thioredoxin"/>
</dbReference>
<keyword evidence="2" id="KW-0813">Transport</keyword>
<dbReference type="RefSeq" id="WP_111318257.1">
    <property type="nucleotide sequence ID" value="NZ_BIFX01000001.1"/>
</dbReference>
<dbReference type="InterPro" id="IPR036249">
    <property type="entry name" value="Thioredoxin-like_sf"/>
</dbReference>
<evidence type="ECO:0000256" key="6">
    <source>
        <dbReference type="PIRNR" id="PIRNR000077"/>
    </source>
</evidence>
<accession>A0A326UCJ2</accession>
<protein>
    <recommendedName>
        <fullName evidence="6">Thioredoxin</fullName>
    </recommendedName>
</protein>
<keyword evidence="9" id="KW-1185">Reference proteome</keyword>
<dbReference type="CDD" id="cd02947">
    <property type="entry name" value="TRX_family"/>
    <property type="match status" value="1"/>
</dbReference>
<evidence type="ECO:0000313" key="9">
    <source>
        <dbReference type="Proteomes" id="UP000248806"/>
    </source>
</evidence>
<dbReference type="InterPro" id="IPR013766">
    <property type="entry name" value="Thioredoxin_domain"/>
</dbReference>
<comment type="caution">
    <text evidence="8">The sequence shown here is derived from an EMBL/GenBank/DDBJ whole genome shotgun (WGS) entry which is preliminary data.</text>
</comment>
<evidence type="ECO:0000256" key="4">
    <source>
        <dbReference type="ARBA" id="ARBA00023157"/>
    </source>
</evidence>
<keyword evidence="4" id="KW-1015">Disulfide bond</keyword>
<name>A0A326UCJ2_THEHA</name>
<feature type="domain" description="Thioredoxin" evidence="7">
    <location>
        <begin position="1"/>
        <end position="109"/>
    </location>
</feature>
<dbReference type="AlphaFoldDB" id="A0A326UCJ2"/>
<dbReference type="GO" id="GO:0015035">
    <property type="term" value="F:protein-disulfide reductase activity"/>
    <property type="evidence" value="ECO:0007669"/>
    <property type="project" value="InterPro"/>
</dbReference>
<proteinExistence type="inferred from homology"/>